<evidence type="ECO:0000256" key="4">
    <source>
        <dbReference type="ARBA" id="ARBA00022692"/>
    </source>
</evidence>
<feature type="transmembrane region" description="Helical" evidence="8">
    <location>
        <begin position="21"/>
        <end position="40"/>
    </location>
</feature>
<evidence type="ECO:0000256" key="5">
    <source>
        <dbReference type="ARBA" id="ARBA00022989"/>
    </source>
</evidence>
<dbReference type="RefSeq" id="WP_189512882.1">
    <property type="nucleotide sequence ID" value="NZ_BMXG01000006.1"/>
</dbReference>
<dbReference type="InterPro" id="IPR003400">
    <property type="entry name" value="ExbD"/>
</dbReference>
<name>A0A8J3GDN2_9BACT</name>
<dbReference type="EMBL" id="BMXG01000006">
    <property type="protein sequence ID" value="GHB97517.1"/>
    <property type="molecule type" value="Genomic_DNA"/>
</dbReference>
<dbReference type="GO" id="GO:0022857">
    <property type="term" value="F:transmembrane transporter activity"/>
    <property type="evidence" value="ECO:0007669"/>
    <property type="project" value="InterPro"/>
</dbReference>
<keyword evidence="4 7" id="KW-0812">Transmembrane</keyword>
<keyword evidence="10" id="KW-1185">Reference proteome</keyword>
<reference evidence="9" key="1">
    <citation type="journal article" date="2014" name="Int. J. Syst. Evol. Microbiol.">
        <title>Complete genome sequence of Corynebacterium casei LMG S-19264T (=DSM 44701T), isolated from a smear-ripened cheese.</title>
        <authorList>
            <consortium name="US DOE Joint Genome Institute (JGI-PGF)"/>
            <person name="Walter F."/>
            <person name="Albersmeier A."/>
            <person name="Kalinowski J."/>
            <person name="Ruckert C."/>
        </authorList>
    </citation>
    <scope>NUCLEOTIDE SEQUENCE</scope>
    <source>
        <strain evidence="9">KCTC 12870</strain>
    </source>
</reference>
<evidence type="ECO:0000313" key="9">
    <source>
        <dbReference type="EMBL" id="GHB97517.1"/>
    </source>
</evidence>
<keyword evidence="7" id="KW-0813">Transport</keyword>
<comment type="subcellular location">
    <subcellularLocation>
        <location evidence="1">Cell membrane</location>
        <topology evidence="1">Single-pass membrane protein</topology>
    </subcellularLocation>
    <subcellularLocation>
        <location evidence="7">Cell membrane</location>
        <topology evidence="7">Single-pass type II membrane protein</topology>
    </subcellularLocation>
</comment>
<dbReference type="Gene3D" id="3.30.420.270">
    <property type="match status" value="1"/>
</dbReference>
<keyword evidence="5 8" id="KW-1133">Transmembrane helix</keyword>
<keyword evidence="3" id="KW-1003">Cell membrane</keyword>
<gene>
    <name evidence="9" type="primary">exbD2</name>
    <name evidence="9" type="ORF">GCM10007047_11680</name>
</gene>
<organism evidence="9 10">
    <name type="scientific">Cerasicoccus arenae</name>
    <dbReference type="NCBI Taxonomy" id="424488"/>
    <lineage>
        <taxon>Bacteria</taxon>
        <taxon>Pseudomonadati</taxon>
        <taxon>Verrucomicrobiota</taxon>
        <taxon>Opitutia</taxon>
        <taxon>Puniceicoccales</taxon>
        <taxon>Cerasicoccaceae</taxon>
        <taxon>Cerasicoccus</taxon>
    </lineage>
</organism>
<evidence type="ECO:0000256" key="6">
    <source>
        <dbReference type="ARBA" id="ARBA00023136"/>
    </source>
</evidence>
<evidence type="ECO:0000313" key="10">
    <source>
        <dbReference type="Proteomes" id="UP000642829"/>
    </source>
</evidence>
<dbReference type="Pfam" id="PF02472">
    <property type="entry name" value="ExbD"/>
    <property type="match status" value="1"/>
</dbReference>
<keyword evidence="6 8" id="KW-0472">Membrane</keyword>
<comment type="similarity">
    <text evidence="2 7">Belongs to the ExbD/TolR family.</text>
</comment>
<dbReference type="GO" id="GO:0015031">
    <property type="term" value="P:protein transport"/>
    <property type="evidence" value="ECO:0007669"/>
    <property type="project" value="UniProtKB-KW"/>
</dbReference>
<dbReference type="Proteomes" id="UP000642829">
    <property type="component" value="Unassembled WGS sequence"/>
</dbReference>
<dbReference type="AlphaFoldDB" id="A0A8J3GDN2"/>
<proteinExistence type="inferred from homology"/>
<evidence type="ECO:0000256" key="2">
    <source>
        <dbReference type="ARBA" id="ARBA00005811"/>
    </source>
</evidence>
<evidence type="ECO:0000256" key="8">
    <source>
        <dbReference type="SAM" id="Phobius"/>
    </source>
</evidence>
<keyword evidence="7" id="KW-0653">Protein transport</keyword>
<dbReference type="GO" id="GO:0005886">
    <property type="term" value="C:plasma membrane"/>
    <property type="evidence" value="ECO:0007669"/>
    <property type="project" value="UniProtKB-SubCell"/>
</dbReference>
<sequence>MARTFRRKRSMEAVSEINVTPLIDLAFALLIIFMITTPLLEQTIPLNLPKEEQRDQPSRSDMEIQVISIDEGGQVYWGKEPISLVKLDDMLNGLSTRPEPPVLSIRGDAAIQYQKIIDVLNLVKKHKLSRISLDTQVR</sequence>
<comment type="caution">
    <text evidence="9">The sequence shown here is derived from an EMBL/GenBank/DDBJ whole genome shotgun (WGS) entry which is preliminary data.</text>
</comment>
<evidence type="ECO:0000256" key="1">
    <source>
        <dbReference type="ARBA" id="ARBA00004162"/>
    </source>
</evidence>
<accession>A0A8J3GDN2</accession>
<protein>
    <submittedName>
        <fullName evidence="9">Transporter ExbD</fullName>
    </submittedName>
</protein>
<evidence type="ECO:0000256" key="3">
    <source>
        <dbReference type="ARBA" id="ARBA00022475"/>
    </source>
</evidence>
<dbReference type="PANTHER" id="PTHR30558">
    <property type="entry name" value="EXBD MEMBRANE COMPONENT OF PMF-DRIVEN MACROMOLECULE IMPORT SYSTEM"/>
    <property type="match status" value="1"/>
</dbReference>
<evidence type="ECO:0000256" key="7">
    <source>
        <dbReference type="RuleBase" id="RU003879"/>
    </source>
</evidence>
<reference evidence="9" key="2">
    <citation type="submission" date="2020-09" db="EMBL/GenBank/DDBJ databases">
        <authorList>
            <person name="Sun Q."/>
            <person name="Kim S."/>
        </authorList>
    </citation>
    <scope>NUCLEOTIDE SEQUENCE</scope>
    <source>
        <strain evidence="9">KCTC 12870</strain>
    </source>
</reference>